<dbReference type="Proteomes" id="UP000074561">
    <property type="component" value="Chromosome"/>
</dbReference>
<name>A0A127Q591_9BURK</name>
<keyword evidence="2 7" id="KW-0349">Heme</keyword>
<feature type="domain" description="Cytochrome c" evidence="8">
    <location>
        <begin position="320"/>
        <end position="498"/>
    </location>
</feature>
<dbReference type="Gene3D" id="1.10.760.10">
    <property type="entry name" value="Cytochrome c-like domain"/>
    <property type="match status" value="2"/>
</dbReference>
<protein>
    <submittedName>
        <fullName evidence="9">Cytochrome c family protein</fullName>
    </submittedName>
</protein>
<evidence type="ECO:0000256" key="6">
    <source>
        <dbReference type="ARBA" id="ARBA00023004"/>
    </source>
</evidence>
<evidence type="ECO:0000256" key="4">
    <source>
        <dbReference type="ARBA" id="ARBA00022729"/>
    </source>
</evidence>
<dbReference type="PATRIC" id="fig|279113.9.peg.2590"/>
<dbReference type="InterPro" id="IPR051395">
    <property type="entry name" value="Cytochrome_c_Peroxidase/MauG"/>
</dbReference>
<evidence type="ECO:0000313" key="9">
    <source>
        <dbReference type="EMBL" id="AMP04975.1"/>
    </source>
</evidence>
<dbReference type="PANTHER" id="PTHR30600:SF10">
    <property type="entry name" value="BLL6722 PROTEIN"/>
    <property type="match status" value="1"/>
</dbReference>
<sequence>MILGGFSLESPAIRCIGTVSPDYFHNGAALAPLTIVPMKRYSTLFLIIATVLLALAACDRAAPTASAASVAPAAAPVVAAVPAAVPVAVLVYSAAPAAGHAVELSAVAQLGKKIFFDPSLSGSGKLACASCHSPDHAYAPPNNLAVQLGGPKLERQGLRAVPSLRYLEHTPIFTIGPNSSVPDSDTVAAAPVTGADIKVAAVAKSSQPNAALLAAEANVPMGGLDWDGRADTLQSQAQGPFLDPNEMDNKSSASLLDKLRHAPYADDLRKLFGANVFDNSGLALSEALFALGRFQMEDPSFHPYDSKYDYYLAGQAKLSAQESRGLKLFEDPKKGNCASCHIDKPSRDGMFPPAFTDYQFEALAGPRNRELAANRDPAHYDLGLCGPMRGDYKQQASYCGLFKTPTLRNSASRGALFHNGVFKNLEDLLHFYVERETDPGKWYPKRKDGSIEKYDDLPPRYKKNVDVVDAPFDRKQGEQPALNDDEIKDMVVFLKTLNDGYQAGAGQASAAR</sequence>
<dbReference type="KEGG" id="cpra:CPter91_2625"/>
<dbReference type="AlphaFoldDB" id="A0A127Q591"/>
<evidence type="ECO:0000259" key="8">
    <source>
        <dbReference type="PROSITE" id="PS51007"/>
    </source>
</evidence>
<keyword evidence="3 7" id="KW-0479">Metal-binding</keyword>
<organism evidence="9 10">
    <name type="scientific">Collimonas pratensis</name>
    <dbReference type="NCBI Taxonomy" id="279113"/>
    <lineage>
        <taxon>Bacteria</taxon>
        <taxon>Pseudomonadati</taxon>
        <taxon>Pseudomonadota</taxon>
        <taxon>Betaproteobacteria</taxon>
        <taxon>Burkholderiales</taxon>
        <taxon>Oxalobacteraceae</taxon>
        <taxon>Collimonas</taxon>
    </lineage>
</organism>
<dbReference type="InterPro" id="IPR009056">
    <property type="entry name" value="Cyt_c-like_dom"/>
</dbReference>
<dbReference type="SUPFAM" id="SSF46626">
    <property type="entry name" value="Cytochrome c"/>
    <property type="match status" value="2"/>
</dbReference>
<dbReference type="PANTHER" id="PTHR30600">
    <property type="entry name" value="CYTOCHROME C PEROXIDASE-RELATED"/>
    <property type="match status" value="1"/>
</dbReference>
<dbReference type="GO" id="GO:0004130">
    <property type="term" value="F:cytochrome-c peroxidase activity"/>
    <property type="evidence" value="ECO:0007669"/>
    <property type="project" value="TreeGrafter"/>
</dbReference>
<dbReference type="EMBL" id="CP013234">
    <property type="protein sequence ID" value="AMP04975.1"/>
    <property type="molecule type" value="Genomic_DNA"/>
</dbReference>
<evidence type="ECO:0000256" key="1">
    <source>
        <dbReference type="ARBA" id="ARBA00004196"/>
    </source>
</evidence>
<dbReference type="GO" id="GO:0020037">
    <property type="term" value="F:heme binding"/>
    <property type="evidence" value="ECO:0007669"/>
    <property type="project" value="InterPro"/>
</dbReference>
<evidence type="ECO:0000256" key="3">
    <source>
        <dbReference type="ARBA" id="ARBA00022723"/>
    </source>
</evidence>
<evidence type="ECO:0000256" key="7">
    <source>
        <dbReference type="PROSITE-ProRule" id="PRU00433"/>
    </source>
</evidence>
<keyword evidence="6 7" id="KW-0408">Iron</keyword>
<gene>
    <name evidence="9" type="ORF">CPter91_2625</name>
</gene>
<dbReference type="GO" id="GO:0009055">
    <property type="term" value="F:electron transfer activity"/>
    <property type="evidence" value="ECO:0007669"/>
    <property type="project" value="InterPro"/>
</dbReference>
<evidence type="ECO:0000256" key="5">
    <source>
        <dbReference type="ARBA" id="ARBA00023002"/>
    </source>
</evidence>
<dbReference type="GO" id="GO:0030313">
    <property type="term" value="C:cell envelope"/>
    <property type="evidence" value="ECO:0007669"/>
    <property type="project" value="UniProtKB-SubCell"/>
</dbReference>
<keyword evidence="4" id="KW-0732">Signal</keyword>
<dbReference type="STRING" id="279113.CPter91_2625"/>
<accession>A0A127Q591</accession>
<dbReference type="GO" id="GO:0046872">
    <property type="term" value="F:metal ion binding"/>
    <property type="evidence" value="ECO:0007669"/>
    <property type="project" value="UniProtKB-KW"/>
</dbReference>
<dbReference type="InterPro" id="IPR036909">
    <property type="entry name" value="Cyt_c-like_dom_sf"/>
</dbReference>
<feature type="domain" description="Cytochrome c" evidence="8">
    <location>
        <begin position="106"/>
        <end position="260"/>
    </location>
</feature>
<evidence type="ECO:0000313" key="10">
    <source>
        <dbReference type="Proteomes" id="UP000074561"/>
    </source>
</evidence>
<keyword evidence="5" id="KW-0560">Oxidoreductase</keyword>
<comment type="subcellular location">
    <subcellularLocation>
        <location evidence="1">Cell envelope</location>
    </subcellularLocation>
</comment>
<evidence type="ECO:0000256" key="2">
    <source>
        <dbReference type="ARBA" id="ARBA00022617"/>
    </source>
</evidence>
<dbReference type="PROSITE" id="PS51007">
    <property type="entry name" value="CYTC"/>
    <property type="match status" value="2"/>
</dbReference>
<dbReference type="InterPro" id="IPR004852">
    <property type="entry name" value="Di-haem_cyt_c_peroxidsae"/>
</dbReference>
<dbReference type="Pfam" id="PF03150">
    <property type="entry name" value="CCP_MauG"/>
    <property type="match status" value="1"/>
</dbReference>
<proteinExistence type="predicted"/>
<reference evidence="9 10" key="1">
    <citation type="submission" date="2015-11" db="EMBL/GenBank/DDBJ databases">
        <title>Exploring the genomic traits of fungus-feeding bacterial genus Collimonas.</title>
        <authorList>
            <person name="Song C."/>
            <person name="Schmidt R."/>
            <person name="de Jager V."/>
            <person name="Krzyzanowska D."/>
            <person name="Jongedijk E."/>
            <person name="Cankar K."/>
            <person name="Beekwilder J."/>
            <person name="van Veen A."/>
            <person name="de Boer W."/>
            <person name="van Veen J.A."/>
            <person name="Garbeva P."/>
        </authorList>
    </citation>
    <scope>NUCLEOTIDE SEQUENCE [LARGE SCALE GENOMIC DNA]</scope>
    <source>
        <strain evidence="9 10">Ter91</strain>
    </source>
</reference>